<sequence>MLKKRLYICAIDASKAFDKVNRLNLWAKMIQNSLNPAISMAILNYYKDSLMFVKNYNEFSYNFPTTLGIKQGETKEKKTEIDTDSESSESEDEKQENNQESIEESKENLNSEKKDQDEIENSDSESSELNESGPPELDSEQDSNVELFSDSFIDDFKKHVPKWSARIEFQALKE</sequence>
<feature type="compositionally biased region" description="Basic and acidic residues" evidence="1">
    <location>
        <begin position="103"/>
        <end position="116"/>
    </location>
</feature>
<keyword evidence="3" id="KW-1185">Reference proteome</keyword>
<feature type="region of interest" description="Disordered" evidence="1">
    <location>
        <begin position="70"/>
        <end position="146"/>
    </location>
</feature>
<gene>
    <name evidence="2" type="ORF">OXX778_LOCUS18732</name>
</gene>
<dbReference type="Proteomes" id="UP000663879">
    <property type="component" value="Unassembled WGS sequence"/>
</dbReference>
<evidence type="ECO:0008006" key="4">
    <source>
        <dbReference type="Google" id="ProtNLM"/>
    </source>
</evidence>
<dbReference type="AlphaFoldDB" id="A0A814KCH7"/>
<feature type="compositionally biased region" description="Basic and acidic residues" evidence="1">
    <location>
        <begin position="72"/>
        <end position="81"/>
    </location>
</feature>
<proteinExistence type="predicted"/>
<evidence type="ECO:0000256" key="1">
    <source>
        <dbReference type="SAM" id="MobiDB-lite"/>
    </source>
</evidence>
<dbReference type="OrthoDB" id="9902985at2759"/>
<name>A0A814KCH7_9BILA</name>
<dbReference type="EMBL" id="CAJNOC010005320">
    <property type="protein sequence ID" value="CAF1049055.1"/>
    <property type="molecule type" value="Genomic_DNA"/>
</dbReference>
<protein>
    <recommendedName>
        <fullName evidence="4">Reverse transcriptase domain-containing protein</fullName>
    </recommendedName>
</protein>
<evidence type="ECO:0000313" key="2">
    <source>
        <dbReference type="EMBL" id="CAF1049055.1"/>
    </source>
</evidence>
<evidence type="ECO:0000313" key="3">
    <source>
        <dbReference type="Proteomes" id="UP000663879"/>
    </source>
</evidence>
<feature type="compositionally biased region" description="Acidic residues" evidence="1">
    <location>
        <begin position="82"/>
        <end position="94"/>
    </location>
</feature>
<organism evidence="2 3">
    <name type="scientific">Brachionus calyciflorus</name>
    <dbReference type="NCBI Taxonomy" id="104777"/>
    <lineage>
        <taxon>Eukaryota</taxon>
        <taxon>Metazoa</taxon>
        <taxon>Spiralia</taxon>
        <taxon>Gnathifera</taxon>
        <taxon>Rotifera</taxon>
        <taxon>Eurotatoria</taxon>
        <taxon>Monogononta</taxon>
        <taxon>Pseudotrocha</taxon>
        <taxon>Ploima</taxon>
        <taxon>Brachionidae</taxon>
        <taxon>Brachionus</taxon>
    </lineage>
</organism>
<accession>A0A814KCH7</accession>
<comment type="caution">
    <text evidence="2">The sequence shown here is derived from an EMBL/GenBank/DDBJ whole genome shotgun (WGS) entry which is preliminary data.</text>
</comment>
<feature type="non-terminal residue" evidence="2">
    <location>
        <position position="1"/>
    </location>
</feature>
<reference evidence="2" key="1">
    <citation type="submission" date="2021-02" db="EMBL/GenBank/DDBJ databases">
        <authorList>
            <person name="Nowell W R."/>
        </authorList>
    </citation>
    <scope>NUCLEOTIDE SEQUENCE</scope>
    <source>
        <strain evidence="2">Ploen Becks lab</strain>
    </source>
</reference>
<feature type="compositionally biased region" description="Acidic residues" evidence="1">
    <location>
        <begin position="117"/>
        <end position="128"/>
    </location>
</feature>